<name>A0A7C4GAS3_UNCW3</name>
<evidence type="ECO:0000256" key="1">
    <source>
        <dbReference type="SAM" id="MobiDB-lite"/>
    </source>
</evidence>
<evidence type="ECO:0000313" key="2">
    <source>
        <dbReference type="EMBL" id="HGK28110.1"/>
    </source>
</evidence>
<dbReference type="AlphaFoldDB" id="A0A7C4GAS3"/>
<proteinExistence type="predicted"/>
<organism evidence="2">
    <name type="scientific">candidate division WOR-3 bacterium</name>
    <dbReference type="NCBI Taxonomy" id="2052148"/>
    <lineage>
        <taxon>Bacteria</taxon>
        <taxon>Bacteria division WOR-3</taxon>
    </lineage>
</organism>
<accession>A0A7C4GAS3</accession>
<gene>
    <name evidence="2" type="ORF">ENS41_04070</name>
</gene>
<dbReference type="EMBL" id="DSUT01000083">
    <property type="protein sequence ID" value="HGK28110.1"/>
    <property type="molecule type" value="Genomic_DNA"/>
</dbReference>
<comment type="caution">
    <text evidence="2">The sequence shown here is derived from an EMBL/GenBank/DDBJ whole genome shotgun (WGS) entry which is preliminary data.</text>
</comment>
<sequence>MSDRPVPVRAVLERLEAELSSRGVKLVYDDLKGEGGLCRVKGRPWLIVNRRASAETRIRILREALVRLPAPAAGGGEQPAPVAEPARIGRQS</sequence>
<reference evidence="2" key="1">
    <citation type="journal article" date="2020" name="mSystems">
        <title>Genome- and Community-Level Interaction Insights into Carbon Utilization and Element Cycling Functions of Hydrothermarchaeota in Hydrothermal Sediment.</title>
        <authorList>
            <person name="Zhou Z."/>
            <person name="Liu Y."/>
            <person name="Xu W."/>
            <person name="Pan J."/>
            <person name="Luo Z.H."/>
            <person name="Li M."/>
        </authorList>
    </citation>
    <scope>NUCLEOTIDE SEQUENCE [LARGE SCALE GENOMIC DNA]</scope>
    <source>
        <strain evidence="2">SpSt-488</strain>
    </source>
</reference>
<protein>
    <submittedName>
        <fullName evidence="2">Uncharacterized protein</fullName>
    </submittedName>
</protein>
<feature type="region of interest" description="Disordered" evidence="1">
    <location>
        <begin position="71"/>
        <end position="92"/>
    </location>
</feature>